<dbReference type="EMBL" id="CACRTO010000047">
    <property type="protein sequence ID" value="VYU61637.1"/>
    <property type="molecule type" value="Genomic_DNA"/>
</dbReference>
<accession>A0A6N3GAD5</accession>
<sequence>MGYVLITGATKGIGKAFAKRLAGENKNLILVARSEDLLKELKESLELKFNIDIVTFRINLSKLDEINSLIENIDGYEIDMLINNAGFGGYKSFADHDLSFNMDMEITHNTSVIMLTHNILNRFKMKNKGAVLTVSSIVGFGAFPNLGIYCATKAFLNIFMETIYLENLGSNINIKCLCPGFVSSSFYDGINIDKKLLKNKGVLRWMTTDEIASYTIKNINKNKVILIPGILNKFLYVLLTRMPKKIYYKIANKNWEYLK</sequence>
<dbReference type="InterPro" id="IPR036291">
    <property type="entry name" value="NAD(P)-bd_dom_sf"/>
</dbReference>
<comment type="similarity">
    <text evidence="1 3">Belongs to the short-chain dehydrogenases/reductases (SDR) family.</text>
</comment>
<dbReference type="Pfam" id="PF00106">
    <property type="entry name" value="adh_short"/>
    <property type="match status" value="1"/>
</dbReference>
<dbReference type="PANTHER" id="PTHR42901:SF1">
    <property type="entry name" value="ALCOHOL DEHYDROGENASE"/>
    <property type="match status" value="1"/>
</dbReference>
<dbReference type="GO" id="GO:0004316">
    <property type="term" value="F:3-oxoacyl-[acyl-carrier-protein] reductase (NADPH) activity"/>
    <property type="evidence" value="ECO:0007669"/>
    <property type="project" value="UniProtKB-EC"/>
</dbReference>
<dbReference type="InterPro" id="IPR002347">
    <property type="entry name" value="SDR_fam"/>
</dbReference>
<dbReference type="EC" id="1.1.1.100" evidence="4"/>
<protein>
    <submittedName>
        <fullName evidence="4">3-oxoacyl-[acyl-carrier-protein] reductase FabG</fullName>
        <ecNumber evidence="4">1.1.1.100</ecNumber>
    </submittedName>
</protein>
<dbReference type="SUPFAM" id="SSF51735">
    <property type="entry name" value="NAD(P)-binding Rossmann-fold domains"/>
    <property type="match status" value="1"/>
</dbReference>
<organism evidence="4">
    <name type="scientific">Clostridium tertium</name>
    <dbReference type="NCBI Taxonomy" id="1559"/>
    <lineage>
        <taxon>Bacteria</taxon>
        <taxon>Bacillati</taxon>
        <taxon>Bacillota</taxon>
        <taxon>Clostridia</taxon>
        <taxon>Eubacteriales</taxon>
        <taxon>Clostridiaceae</taxon>
        <taxon>Clostridium</taxon>
    </lineage>
</organism>
<dbReference type="Gene3D" id="3.40.50.720">
    <property type="entry name" value="NAD(P)-binding Rossmann-like Domain"/>
    <property type="match status" value="1"/>
</dbReference>
<dbReference type="PRINTS" id="PR00081">
    <property type="entry name" value="GDHRDH"/>
</dbReference>
<evidence type="ECO:0000256" key="3">
    <source>
        <dbReference type="RuleBase" id="RU000363"/>
    </source>
</evidence>
<evidence type="ECO:0000256" key="1">
    <source>
        <dbReference type="ARBA" id="ARBA00006484"/>
    </source>
</evidence>
<dbReference type="RefSeq" id="WP_156627593.1">
    <property type="nucleotide sequence ID" value="NZ_CACRTO010000047.1"/>
</dbReference>
<gene>
    <name evidence="4" type="primary">fabG_3</name>
    <name evidence="4" type="ORF">CTLFYP3_03139</name>
</gene>
<keyword evidence="2 4" id="KW-0560">Oxidoreductase</keyword>
<evidence type="ECO:0000313" key="4">
    <source>
        <dbReference type="EMBL" id="VYU61637.1"/>
    </source>
</evidence>
<proteinExistence type="inferred from homology"/>
<reference evidence="4" key="1">
    <citation type="submission" date="2019-11" db="EMBL/GenBank/DDBJ databases">
        <authorList>
            <person name="Feng L."/>
        </authorList>
    </citation>
    <scope>NUCLEOTIDE SEQUENCE</scope>
    <source>
        <strain evidence="4">CTertiumLFYP3</strain>
    </source>
</reference>
<name>A0A6N3GAD5_9CLOT</name>
<dbReference type="AlphaFoldDB" id="A0A6N3GAD5"/>
<evidence type="ECO:0000256" key="2">
    <source>
        <dbReference type="ARBA" id="ARBA00023002"/>
    </source>
</evidence>
<dbReference type="CDD" id="cd05233">
    <property type="entry name" value="SDR_c"/>
    <property type="match status" value="1"/>
</dbReference>
<dbReference type="PRINTS" id="PR00080">
    <property type="entry name" value="SDRFAMILY"/>
</dbReference>
<dbReference type="PANTHER" id="PTHR42901">
    <property type="entry name" value="ALCOHOL DEHYDROGENASE"/>
    <property type="match status" value="1"/>
</dbReference>
<dbReference type="PIRSF" id="PIRSF000126">
    <property type="entry name" value="11-beta-HSD1"/>
    <property type="match status" value="1"/>
</dbReference>